<reference evidence="3 4" key="1">
    <citation type="submission" date="2016-06" db="EMBL/GenBank/DDBJ databases">
        <authorList>
            <person name="Kjaerup R.B."/>
            <person name="Dalgaard T.S."/>
            <person name="Juul-Madsen H.R."/>
        </authorList>
    </citation>
    <scope>NUCLEOTIDE SEQUENCE [LARGE SCALE GENOMIC DNA]</scope>
    <source>
        <strain evidence="3 4">E152</strain>
    </source>
</reference>
<comment type="similarity">
    <text evidence="1">Belongs to the short-chain dehydrogenases/reductases (SDR) family.</text>
</comment>
<dbReference type="SUPFAM" id="SSF51735">
    <property type="entry name" value="NAD(P)-binding Rossmann-fold domains"/>
    <property type="match status" value="1"/>
</dbReference>
<dbReference type="PANTHER" id="PTHR43639">
    <property type="entry name" value="OXIDOREDUCTASE, SHORT-CHAIN DEHYDROGENASE/REDUCTASE FAMILY (AFU_ORTHOLOGUE AFUA_5G02870)"/>
    <property type="match status" value="1"/>
</dbReference>
<dbReference type="PANTHER" id="PTHR43639:SF1">
    <property type="entry name" value="SHORT-CHAIN DEHYDROGENASE_REDUCTASE FAMILY PROTEIN"/>
    <property type="match status" value="1"/>
</dbReference>
<gene>
    <name evidence="3" type="ORF">A5683_14785</name>
</gene>
<keyword evidence="2" id="KW-0560">Oxidoreductase</keyword>
<sequence length="249" mass="26142">MPVGRVAVITGASRGIGAATAMVLAEQGFRVVVNYRSSAEEADEVVAAATAAGGEAIAIRADVTAPDDVAAMVDETNEKWGAVDVLVHNALIPYDVTSFADLSWEQLGGKLDRELHAAFLVTKAVVPDMISRSYGRLVYLTTVLSRRPRQGMITVGTAKAAMDQFVRYVALELAPHQITANLVSPATVADPTANALLTPEEVHQLAATNPMGRLVSPEEVAKTVAFLAGDDSGFITGHCLEVNGGLAMD</sequence>
<evidence type="ECO:0000256" key="1">
    <source>
        <dbReference type="ARBA" id="ARBA00006484"/>
    </source>
</evidence>
<dbReference type="Gene3D" id="3.40.50.720">
    <property type="entry name" value="NAD(P)-binding Rossmann-like Domain"/>
    <property type="match status" value="1"/>
</dbReference>
<dbReference type="InterPro" id="IPR002347">
    <property type="entry name" value="SDR_fam"/>
</dbReference>
<dbReference type="PRINTS" id="PR00081">
    <property type="entry name" value="GDHRDH"/>
</dbReference>
<dbReference type="OrthoDB" id="286404at2"/>
<dbReference type="Pfam" id="PF13561">
    <property type="entry name" value="adh_short_C2"/>
    <property type="match status" value="1"/>
</dbReference>
<accession>A0A1A2TVE4</accession>
<comment type="caution">
    <text evidence="3">The sequence shown here is derived from an EMBL/GenBank/DDBJ whole genome shotgun (WGS) entry which is preliminary data.</text>
</comment>
<organism evidence="3 4">
    <name type="scientific">Mycobacterium mantenii</name>
    <dbReference type="NCBI Taxonomy" id="560555"/>
    <lineage>
        <taxon>Bacteria</taxon>
        <taxon>Bacillati</taxon>
        <taxon>Actinomycetota</taxon>
        <taxon>Actinomycetes</taxon>
        <taxon>Mycobacteriales</taxon>
        <taxon>Mycobacteriaceae</taxon>
        <taxon>Mycobacterium</taxon>
        <taxon>Mycobacterium avium complex (MAC)</taxon>
    </lineage>
</organism>
<dbReference type="AlphaFoldDB" id="A0A1A2TVE4"/>
<evidence type="ECO:0000256" key="2">
    <source>
        <dbReference type="ARBA" id="ARBA00023002"/>
    </source>
</evidence>
<evidence type="ECO:0000313" key="3">
    <source>
        <dbReference type="EMBL" id="OBH80463.1"/>
    </source>
</evidence>
<evidence type="ECO:0000313" key="4">
    <source>
        <dbReference type="Proteomes" id="UP000092389"/>
    </source>
</evidence>
<dbReference type="FunFam" id="3.40.50.720:FF:000173">
    <property type="entry name" value="3-oxoacyl-[acyl-carrier protein] reductase"/>
    <property type="match status" value="1"/>
</dbReference>
<dbReference type="Proteomes" id="UP000092389">
    <property type="component" value="Unassembled WGS sequence"/>
</dbReference>
<proteinExistence type="inferred from homology"/>
<protein>
    <submittedName>
        <fullName evidence="3">Short-chain dehydrogenase</fullName>
    </submittedName>
</protein>
<dbReference type="InterPro" id="IPR036291">
    <property type="entry name" value="NAD(P)-bd_dom_sf"/>
</dbReference>
<dbReference type="GO" id="GO:0016491">
    <property type="term" value="F:oxidoreductase activity"/>
    <property type="evidence" value="ECO:0007669"/>
    <property type="project" value="UniProtKB-KW"/>
</dbReference>
<name>A0A1A2TVE4_MYCNT</name>
<dbReference type="EMBL" id="LZJU01000018">
    <property type="protein sequence ID" value="OBH80463.1"/>
    <property type="molecule type" value="Genomic_DNA"/>
</dbReference>